<keyword evidence="3" id="KW-1185">Reference proteome</keyword>
<organism evidence="2 3">
    <name type="scientific">Porphyridium purpureum</name>
    <name type="common">Red alga</name>
    <name type="synonym">Porphyridium cruentum</name>
    <dbReference type="NCBI Taxonomy" id="35688"/>
    <lineage>
        <taxon>Eukaryota</taxon>
        <taxon>Rhodophyta</taxon>
        <taxon>Bangiophyceae</taxon>
        <taxon>Porphyridiales</taxon>
        <taxon>Porphyridiaceae</taxon>
        <taxon>Porphyridium</taxon>
    </lineage>
</organism>
<dbReference type="EMBL" id="VRMN01000004">
    <property type="protein sequence ID" value="KAA8494739.1"/>
    <property type="molecule type" value="Genomic_DNA"/>
</dbReference>
<proteinExistence type="predicted"/>
<evidence type="ECO:0000256" key="1">
    <source>
        <dbReference type="SAM" id="MobiDB-lite"/>
    </source>
</evidence>
<feature type="region of interest" description="Disordered" evidence="1">
    <location>
        <begin position="368"/>
        <end position="393"/>
    </location>
</feature>
<protein>
    <recommendedName>
        <fullName evidence="4">CCHC-type domain-containing protein</fullName>
    </recommendedName>
</protein>
<evidence type="ECO:0000313" key="3">
    <source>
        <dbReference type="Proteomes" id="UP000324585"/>
    </source>
</evidence>
<dbReference type="Proteomes" id="UP000324585">
    <property type="component" value="Unassembled WGS sequence"/>
</dbReference>
<feature type="region of interest" description="Disordered" evidence="1">
    <location>
        <begin position="1"/>
        <end position="20"/>
    </location>
</feature>
<feature type="compositionally biased region" description="Acidic residues" evidence="1">
    <location>
        <begin position="383"/>
        <end position="393"/>
    </location>
</feature>
<sequence length="393" mass="44205">MASGTRSQRETQQRAGADAIGSVANAWESMKSKNEDMQNLLDMCNESTNSEIEMLMVERSITLQQLRNLSIVCPIQWQQYCRLRGLPNFEAGTRIEDSFERYSPQAECKSEPEADPYQGTVAVAAQPSDHNKLQQFVRLFPVEAQFDGSDTGVPFTVWSRKVFNGMKMMNIDENTTLRALPLIVKGAAETCIAANRKERLHAALEHLRKEFDTEEVRLMRMLELRTKNFDSYLKRHIDVGSAFDSLVRDVTDVATRVGPPHDTPDCIASFVIQTMLNTSHGELIAAAVTKNSDAGSLARVRFVLVTQEKRKERTVLFQDEHTAKVSQSPHGLKKQKSFGKKLHCTHCGKTGHDKGKCWALYGKPTGYLEDEPHEETSQPSEDQGTDCEDDLLH</sequence>
<reference evidence="3" key="1">
    <citation type="journal article" date="2019" name="Nat. Commun.">
        <title>Expansion of phycobilisome linker gene families in mesophilic red algae.</title>
        <authorList>
            <person name="Lee J."/>
            <person name="Kim D."/>
            <person name="Bhattacharya D."/>
            <person name="Yoon H.S."/>
        </authorList>
    </citation>
    <scope>NUCLEOTIDE SEQUENCE [LARGE SCALE GENOMIC DNA]</scope>
    <source>
        <strain evidence="3">CCMP 1328</strain>
    </source>
</reference>
<dbReference type="AlphaFoldDB" id="A0A5J4YTC5"/>
<comment type="caution">
    <text evidence="2">The sequence shown here is derived from an EMBL/GenBank/DDBJ whole genome shotgun (WGS) entry which is preliminary data.</text>
</comment>
<name>A0A5J4YTC5_PORPP</name>
<gene>
    <name evidence="2" type="ORF">FVE85_2980</name>
</gene>
<accession>A0A5J4YTC5</accession>
<evidence type="ECO:0008006" key="4">
    <source>
        <dbReference type="Google" id="ProtNLM"/>
    </source>
</evidence>
<evidence type="ECO:0000313" key="2">
    <source>
        <dbReference type="EMBL" id="KAA8494739.1"/>
    </source>
</evidence>